<dbReference type="SUPFAM" id="SSF51445">
    <property type="entry name" value="(Trans)glycosidases"/>
    <property type="match status" value="1"/>
</dbReference>
<protein>
    <submittedName>
        <fullName evidence="1">DUF5696 domain-containing protein</fullName>
    </submittedName>
</protein>
<name>A0ABW0HV19_9BACL</name>
<dbReference type="RefSeq" id="WP_378135365.1">
    <property type="nucleotide sequence ID" value="NZ_JBHSMI010000028.1"/>
</dbReference>
<evidence type="ECO:0000313" key="1">
    <source>
        <dbReference type="EMBL" id="MFC5404773.1"/>
    </source>
</evidence>
<dbReference type="EMBL" id="JBHSMI010000028">
    <property type="protein sequence ID" value="MFC5404773.1"/>
    <property type="molecule type" value="Genomic_DNA"/>
</dbReference>
<dbReference type="Pfam" id="PF18952">
    <property type="entry name" value="DUF5696"/>
    <property type="match status" value="1"/>
</dbReference>
<dbReference type="Gene3D" id="3.20.20.80">
    <property type="entry name" value="Glycosidases"/>
    <property type="match status" value="1"/>
</dbReference>
<reference evidence="2" key="1">
    <citation type="journal article" date="2019" name="Int. J. Syst. Evol. Microbiol.">
        <title>The Global Catalogue of Microorganisms (GCM) 10K type strain sequencing project: providing services to taxonomists for standard genome sequencing and annotation.</title>
        <authorList>
            <consortium name="The Broad Institute Genomics Platform"/>
            <consortium name="The Broad Institute Genome Sequencing Center for Infectious Disease"/>
            <person name="Wu L."/>
            <person name="Ma J."/>
        </authorList>
    </citation>
    <scope>NUCLEOTIDE SEQUENCE [LARGE SCALE GENOMIC DNA]</scope>
    <source>
        <strain evidence="2">CGMCC 1.18575</strain>
    </source>
</reference>
<comment type="caution">
    <text evidence="1">The sequence shown here is derived from an EMBL/GenBank/DDBJ whole genome shotgun (WGS) entry which is preliminary data.</text>
</comment>
<proteinExistence type="predicted"/>
<dbReference type="Proteomes" id="UP001596113">
    <property type="component" value="Unassembled WGS sequence"/>
</dbReference>
<keyword evidence="2" id="KW-1185">Reference proteome</keyword>
<accession>A0ABW0HV19</accession>
<dbReference type="InterPro" id="IPR017853">
    <property type="entry name" value="GH"/>
</dbReference>
<organism evidence="1 2">
    <name type="scientific">Cohnella soli</name>
    <dbReference type="NCBI Taxonomy" id="425005"/>
    <lineage>
        <taxon>Bacteria</taxon>
        <taxon>Bacillati</taxon>
        <taxon>Bacillota</taxon>
        <taxon>Bacilli</taxon>
        <taxon>Bacillales</taxon>
        <taxon>Paenibacillaceae</taxon>
        <taxon>Cohnella</taxon>
    </lineage>
</organism>
<sequence>MKRGITIGIVAIALALAGAGILSSFGWHAKTVASGLKDSRTENATGELEQSGLTKLEAANGEQSGLTKLEADDSVFKPIGESAGLQLSVNGAGQLSIYDKRNGVQWRSNPDAEAMSRETVQGHWRGNLQSAFYAEYVDQSLAVLKQQVGNAQELEAQVSFRQMPEGVELMYDLRKIKISFTYIITVKDDYLEVAVPADRIVEAGNYRLTSLWVLPFLGAAQTTADDGYMFVPEGVGAVIPFNNERQLPFRYSTRIYGQDLAVGMTTQESPGALMPVFGMVAGHHAVMGIISEGAYSANVNATPSGLYTTFNWIAPQFIYRQNYYKRTSMFGEGYQLFEKERSLGNSAVRYYFLSGDKADYVGMAAVYRNYLMETEGLKRIQGAGDELPLDLQLLGGDLEPGLFKRSFVSMTTFDQAREIVKKLKGSGIGRMNVSYLGWSQNGLHGSQPKRFPAEQGLGGNDGLKRLVDEVQRLGDRFYLMNDYTVAYSKKNGFNPRVDAVRDIDGRVVEQQQPFGNRFSLVNRSTMHYIRPRLAMDYMTEDLEKYKQLGIDGLAFDGLASYLFSDYSPSERNTRKDTADIYKDMLKKAQETLGQAIVSNGYAYALGHTDHIRSLPIEANYELLAEKTVPFYPIALHGLVSYSGNPGNLRNENRLEFLKSLEYGAVPSYLLTYEDSSLLDDTLSRGIYSSRFDVWIGSMTKEVQQMNEALGDVQDQLIVGHAEVAPGVFATTYERGKTILVNYNSSPYIKDGLQVQPLDFIVLKGGKSG</sequence>
<dbReference type="InterPro" id="IPR043751">
    <property type="entry name" value="DUF5696"/>
</dbReference>
<evidence type="ECO:0000313" key="2">
    <source>
        <dbReference type="Proteomes" id="UP001596113"/>
    </source>
</evidence>
<gene>
    <name evidence="1" type="ORF">ACFPOF_18700</name>
</gene>